<dbReference type="EMBL" id="JAQHRD010000007">
    <property type="protein sequence ID" value="KAJ6439039.1"/>
    <property type="molecule type" value="Genomic_DNA"/>
</dbReference>
<sequence length="444" mass="48291">MHTYTTALSPAQDGPLDTAIALLVKHRHEDYYAYEHEGTWHLGLGSHASLVVSPDGKTATKVGPDAQQVSSHVTESLNDVARAFAAEYSALGKIFGHVGFNYSAIVSGQPFNPSRWPILSLLVPRVHVSISSDRVTVTSGLDDDARAIDNFINSSILAGTTPPVSNAFIHVDVQTDEDNYASRVSRAIAEIRDGKYSKVIPSRIVNLSERVDMLATLYHGRRANTPARSFTLRHTGIEATGFSPEVLLSIKGQNVFTDAVAGTKLAERSEAESAYKSLLGDPKEMMEHMIAIQSSVKLLSQICSRESIAIRDFASPMPRGNVCHLFSLVTGTLARAKDGWDALPGLGASITVPALPGQEHTKAINAFEPYPRDMYFGAVIMIDPAENFFEATLVLRTVFQDHERQWLQAGAGVTTLSTPEREFTETCEKLGSIYPHLVAATTAR</sequence>
<dbReference type="Pfam" id="PF00425">
    <property type="entry name" value="Chorismate_bind"/>
    <property type="match status" value="1"/>
</dbReference>
<proteinExistence type="predicted"/>
<comment type="caution">
    <text evidence="2">The sequence shown here is derived from an EMBL/GenBank/DDBJ whole genome shotgun (WGS) entry which is preliminary data.</text>
</comment>
<dbReference type="AlphaFoldDB" id="A0AB34FK07"/>
<dbReference type="InterPro" id="IPR019996">
    <property type="entry name" value="Salicylate_synthase"/>
</dbReference>
<accession>A0AB34FK07</accession>
<dbReference type="GO" id="GO:0008909">
    <property type="term" value="F:isochorismate synthase activity"/>
    <property type="evidence" value="ECO:0007669"/>
    <property type="project" value="InterPro"/>
</dbReference>
<dbReference type="PANTHER" id="PTHR11236">
    <property type="entry name" value="AMINOBENZOATE/ANTHRANILATE SYNTHASE"/>
    <property type="match status" value="1"/>
</dbReference>
<organism evidence="2 3">
    <name type="scientific">Purpureocillium lavendulum</name>
    <dbReference type="NCBI Taxonomy" id="1247861"/>
    <lineage>
        <taxon>Eukaryota</taxon>
        <taxon>Fungi</taxon>
        <taxon>Dikarya</taxon>
        <taxon>Ascomycota</taxon>
        <taxon>Pezizomycotina</taxon>
        <taxon>Sordariomycetes</taxon>
        <taxon>Hypocreomycetidae</taxon>
        <taxon>Hypocreales</taxon>
        <taxon>Ophiocordycipitaceae</taxon>
        <taxon>Purpureocillium</taxon>
    </lineage>
</organism>
<dbReference type="SUPFAM" id="SSF56322">
    <property type="entry name" value="ADC synthase"/>
    <property type="match status" value="1"/>
</dbReference>
<reference evidence="2" key="1">
    <citation type="submission" date="2023-01" db="EMBL/GenBank/DDBJ databases">
        <title>The growth and conidiation of Purpureocillium lavendulum are regulated by nitrogen source and histone H3K14 acetylation.</title>
        <authorList>
            <person name="Tang P."/>
            <person name="Han J."/>
            <person name="Zhang C."/>
            <person name="Tang P."/>
            <person name="Qi F."/>
            <person name="Zhang K."/>
            <person name="Liang L."/>
        </authorList>
    </citation>
    <scope>NUCLEOTIDE SEQUENCE</scope>
    <source>
        <strain evidence="2">YMF1.00683</strain>
    </source>
</reference>
<protein>
    <submittedName>
        <fullName evidence="2">Salicylate synthase</fullName>
    </submittedName>
</protein>
<dbReference type="NCBIfam" id="TIGR03494">
    <property type="entry name" value="salicyl_syn"/>
    <property type="match status" value="1"/>
</dbReference>
<evidence type="ECO:0000313" key="3">
    <source>
        <dbReference type="Proteomes" id="UP001163105"/>
    </source>
</evidence>
<evidence type="ECO:0000313" key="2">
    <source>
        <dbReference type="EMBL" id="KAJ6439039.1"/>
    </source>
</evidence>
<dbReference type="Gene3D" id="3.60.120.10">
    <property type="entry name" value="Anthranilate synthase"/>
    <property type="match status" value="1"/>
</dbReference>
<dbReference type="GO" id="GO:0000162">
    <property type="term" value="P:L-tryptophan biosynthetic process"/>
    <property type="evidence" value="ECO:0007669"/>
    <property type="project" value="TreeGrafter"/>
</dbReference>
<dbReference type="InterPro" id="IPR005801">
    <property type="entry name" value="ADC_synthase"/>
</dbReference>
<gene>
    <name evidence="2" type="primary">trpE</name>
    <name evidence="2" type="ORF">O9K51_08443</name>
</gene>
<dbReference type="InterPro" id="IPR019999">
    <property type="entry name" value="Anth_synth_I-like"/>
</dbReference>
<dbReference type="InterPro" id="IPR015890">
    <property type="entry name" value="Chorismate_C"/>
</dbReference>
<dbReference type="GO" id="GO:0016833">
    <property type="term" value="F:oxo-acid-lyase activity"/>
    <property type="evidence" value="ECO:0007669"/>
    <property type="project" value="InterPro"/>
</dbReference>
<feature type="domain" description="Chorismate-utilising enzyme C-terminal" evidence="1">
    <location>
        <begin position="177"/>
        <end position="429"/>
    </location>
</feature>
<dbReference type="PANTHER" id="PTHR11236:SF9">
    <property type="entry name" value="ANTHRANILATE SYNTHASE COMPONENT 1"/>
    <property type="match status" value="1"/>
</dbReference>
<name>A0AB34FK07_9HYPO</name>
<evidence type="ECO:0000259" key="1">
    <source>
        <dbReference type="Pfam" id="PF00425"/>
    </source>
</evidence>
<dbReference type="Proteomes" id="UP001163105">
    <property type="component" value="Unassembled WGS sequence"/>
</dbReference>
<keyword evidence="3" id="KW-1185">Reference proteome</keyword>